<keyword evidence="2" id="KW-1185">Reference proteome</keyword>
<dbReference type="AlphaFoldDB" id="A0A9K3HB17"/>
<accession>A0A9K3HB17</accession>
<dbReference type="EMBL" id="MNCJ02000328">
    <property type="protein sequence ID" value="KAF5772721.1"/>
    <property type="molecule type" value="Genomic_DNA"/>
</dbReference>
<proteinExistence type="predicted"/>
<evidence type="ECO:0000313" key="2">
    <source>
        <dbReference type="Proteomes" id="UP000215914"/>
    </source>
</evidence>
<organism evidence="1 2">
    <name type="scientific">Helianthus annuus</name>
    <name type="common">Common sunflower</name>
    <dbReference type="NCBI Taxonomy" id="4232"/>
    <lineage>
        <taxon>Eukaryota</taxon>
        <taxon>Viridiplantae</taxon>
        <taxon>Streptophyta</taxon>
        <taxon>Embryophyta</taxon>
        <taxon>Tracheophyta</taxon>
        <taxon>Spermatophyta</taxon>
        <taxon>Magnoliopsida</taxon>
        <taxon>eudicotyledons</taxon>
        <taxon>Gunneridae</taxon>
        <taxon>Pentapetalae</taxon>
        <taxon>asterids</taxon>
        <taxon>campanulids</taxon>
        <taxon>Asterales</taxon>
        <taxon>Asteraceae</taxon>
        <taxon>Asteroideae</taxon>
        <taxon>Heliantheae alliance</taxon>
        <taxon>Heliantheae</taxon>
        <taxon>Helianthus</taxon>
    </lineage>
</organism>
<dbReference type="Proteomes" id="UP000215914">
    <property type="component" value="Unassembled WGS sequence"/>
</dbReference>
<reference evidence="1" key="2">
    <citation type="submission" date="2020-06" db="EMBL/GenBank/DDBJ databases">
        <title>Helianthus annuus Genome sequencing and assembly Release 2.</title>
        <authorList>
            <person name="Gouzy J."/>
            <person name="Langlade N."/>
            <person name="Munos S."/>
        </authorList>
    </citation>
    <scope>NUCLEOTIDE SEQUENCE</scope>
    <source>
        <tissue evidence="1">Leaves</tissue>
    </source>
</reference>
<sequence>MHYTKSSKSIKLKNGDKKRLPWRNLKAVAARNRLKWPPATIGLHRNSRCCQNQTQMAAGNDGCSLNRRSAEEIEDGIGVDQTRWTEGAAVLLR</sequence>
<evidence type="ECO:0000313" key="1">
    <source>
        <dbReference type="EMBL" id="KAF5772721.1"/>
    </source>
</evidence>
<dbReference type="Gramene" id="mRNA:HanXRQr2_Chr13g0580541">
    <property type="protein sequence ID" value="CDS:HanXRQr2_Chr13g0580541.1"/>
    <property type="gene ID" value="HanXRQr2_Chr13g0580541"/>
</dbReference>
<gene>
    <name evidence="1" type="ORF">HanXRQr2_Chr13g0580541</name>
</gene>
<protein>
    <submittedName>
        <fullName evidence="1">Uncharacterized protein</fullName>
    </submittedName>
</protein>
<name>A0A9K3HB17_HELAN</name>
<reference evidence="1" key="1">
    <citation type="journal article" date="2017" name="Nature">
        <title>The sunflower genome provides insights into oil metabolism, flowering and Asterid evolution.</title>
        <authorList>
            <person name="Badouin H."/>
            <person name="Gouzy J."/>
            <person name="Grassa C.J."/>
            <person name="Murat F."/>
            <person name="Staton S.E."/>
            <person name="Cottret L."/>
            <person name="Lelandais-Briere C."/>
            <person name="Owens G.L."/>
            <person name="Carrere S."/>
            <person name="Mayjonade B."/>
            <person name="Legrand L."/>
            <person name="Gill N."/>
            <person name="Kane N.C."/>
            <person name="Bowers J.E."/>
            <person name="Hubner S."/>
            <person name="Bellec A."/>
            <person name="Berard A."/>
            <person name="Berges H."/>
            <person name="Blanchet N."/>
            <person name="Boniface M.C."/>
            <person name="Brunel D."/>
            <person name="Catrice O."/>
            <person name="Chaidir N."/>
            <person name="Claudel C."/>
            <person name="Donnadieu C."/>
            <person name="Faraut T."/>
            <person name="Fievet G."/>
            <person name="Helmstetter N."/>
            <person name="King M."/>
            <person name="Knapp S.J."/>
            <person name="Lai Z."/>
            <person name="Le Paslier M.C."/>
            <person name="Lippi Y."/>
            <person name="Lorenzon L."/>
            <person name="Mandel J.R."/>
            <person name="Marage G."/>
            <person name="Marchand G."/>
            <person name="Marquand E."/>
            <person name="Bret-Mestries E."/>
            <person name="Morien E."/>
            <person name="Nambeesan S."/>
            <person name="Nguyen T."/>
            <person name="Pegot-Espagnet P."/>
            <person name="Pouilly N."/>
            <person name="Raftis F."/>
            <person name="Sallet E."/>
            <person name="Schiex T."/>
            <person name="Thomas J."/>
            <person name="Vandecasteele C."/>
            <person name="Vares D."/>
            <person name="Vear F."/>
            <person name="Vautrin S."/>
            <person name="Crespi M."/>
            <person name="Mangin B."/>
            <person name="Burke J.M."/>
            <person name="Salse J."/>
            <person name="Munos S."/>
            <person name="Vincourt P."/>
            <person name="Rieseberg L.H."/>
            <person name="Langlade N.B."/>
        </authorList>
    </citation>
    <scope>NUCLEOTIDE SEQUENCE</scope>
    <source>
        <tissue evidence="1">Leaves</tissue>
    </source>
</reference>
<comment type="caution">
    <text evidence="1">The sequence shown here is derived from an EMBL/GenBank/DDBJ whole genome shotgun (WGS) entry which is preliminary data.</text>
</comment>